<feature type="compositionally biased region" description="Polar residues" evidence="1">
    <location>
        <begin position="64"/>
        <end position="79"/>
    </location>
</feature>
<feature type="compositionally biased region" description="Basic and acidic residues" evidence="1">
    <location>
        <begin position="720"/>
        <end position="735"/>
    </location>
</feature>
<feature type="region of interest" description="Disordered" evidence="1">
    <location>
        <begin position="280"/>
        <end position="386"/>
    </location>
</feature>
<protein>
    <recommendedName>
        <fullName evidence="2">Fcf2 pre-rRNA processing C-terminal domain-containing protein</fullName>
    </recommendedName>
</protein>
<feature type="region of interest" description="Disordered" evidence="1">
    <location>
        <begin position="521"/>
        <end position="675"/>
    </location>
</feature>
<feature type="compositionally biased region" description="Basic and acidic residues" evidence="1">
    <location>
        <begin position="687"/>
        <end position="697"/>
    </location>
</feature>
<feature type="compositionally biased region" description="Polar residues" evidence="1">
    <location>
        <begin position="1"/>
        <end position="19"/>
    </location>
</feature>
<feature type="compositionally biased region" description="Basic and acidic residues" evidence="1">
    <location>
        <begin position="52"/>
        <end position="61"/>
    </location>
</feature>
<name>A0A9Q3CXF4_9BASI</name>
<comment type="caution">
    <text evidence="3">The sequence shown here is derived from an EMBL/GenBank/DDBJ whole genome shotgun (WGS) entry which is preliminary data.</text>
</comment>
<feature type="compositionally biased region" description="Polar residues" evidence="1">
    <location>
        <begin position="790"/>
        <end position="805"/>
    </location>
</feature>
<reference evidence="3" key="1">
    <citation type="submission" date="2021-03" db="EMBL/GenBank/DDBJ databases">
        <title>Draft genome sequence of rust myrtle Austropuccinia psidii MF-1, a brazilian biotype.</title>
        <authorList>
            <person name="Quecine M.C."/>
            <person name="Pachon D.M.R."/>
            <person name="Bonatelli M.L."/>
            <person name="Correr F.H."/>
            <person name="Franceschini L.M."/>
            <person name="Leite T.F."/>
            <person name="Margarido G.R.A."/>
            <person name="Almeida C.A."/>
            <person name="Ferrarezi J.A."/>
            <person name="Labate C.A."/>
        </authorList>
    </citation>
    <scope>NUCLEOTIDE SEQUENCE</scope>
    <source>
        <strain evidence="3">MF-1</strain>
    </source>
</reference>
<feature type="region of interest" description="Disordered" evidence="1">
    <location>
        <begin position="1"/>
        <end position="79"/>
    </location>
</feature>
<feature type="compositionally biased region" description="Low complexity" evidence="1">
    <location>
        <begin position="544"/>
        <end position="554"/>
    </location>
</feature>
<sequence>MVLTRSTYSRLGTPLTSPLNNPNKPSTHPSPSPSIHPKKQSNHHQLHRRRSSRLECLRRPSSENLATSDNPNPNQDQSVLSACSSSFLHRSISNSSSQSSSNSICSPSFNPIITPTNCKFNLTQLPVSLARSDSLDSPSFDFSSFSSDRLFFSNSFNQNHKIVKSNQVTAVQSTPRISNGKIDRDTLNSSQIDSSTLNLNQVSTQSIQFHNLPNCSKIQKQNLYLINTLNLEIPLKIKKAEINSSNIHHQLILSSNSINHTITHFSIDQFKHESSINQNRNLNTIQPGSQQTNEPNQSDSLNKLNHQKSKSNAPHKFKSQSPKNPATHSPRNSPFTNLTNHTTPSALIDINSQDMTPIPSQTASNSKSQKLGTPQSTAQPNEPNLEFNNHNLIHQTLSPHPANSNTQEITLNHCVQCISDESITSINLNSSSLPNVTQHLPSLVPQTDLPTTNISSHQTSLSAEPKHKDPFSTIENSCNEANGSQTPISQDVISASPPTETISAKRNQVEKIQDLVMSPAGNFNELSQKPNQMDPEQVQKLESDVSVDANSSNSQKDSEKDTGSSTIDGKVHEGSDEDFAEITNQVNSDNCLNQTQFGEHPEQGEKDLDRSSQIDDKDFKDDSMLVDLEIQSGNISKSDLDSDSVSDSTSDSISQSTSDSDSDSEHGTASCSDDNSDLAELLAKAKEKMSATEKVATKDQSLLQPFDITQNVIHFDDDDISKPSKRQEKSREKKAECLLSRPLKIHEIKKQIPHQKLGYSPDHSNTIRSRLNHYPEVKDSSKQIAGQHPKSLQTQSNLNPGNQDHLSNKKSFKKSSWHDLPVQKLTEDVKREIQAMRLHRTLDPKTFIKGGIEKSLKEPIPNKFQFGYIIEGSSSSGHKTKKRSFVDSLMEDSKSREWAEKKFDEVEATGMKSGGKLFYKNLNEKRKKRK</sequence>
<keyword evidence="4" id="KW-1185">Reference proteome</keyword>
<evidence type="ECO:0000313" key="4">
    <source>
        <dbReference type="Proteomes" id="UP000765509"/>
    </source>
</evidence>
<feature type="region of interest" description="Disordered" evidence="1">
    <location>
        <begin position="687"/>
        <end position="735"/>
    </location>
</feature>
<dbReference type="Pfam" id="PF08698">
    <property type="entry name" value="Fcf2"/>
    <property type="match status" value="1"/>
</dbReference>
<feature type="region of interest" description="Disordered" evidence="1">
    <location>
        <begin position="452"/>
        <end position="502"/>
    </location>
</feature>
<feature type="domain" description="Fcf2 pre-rRNA processing C-terminal" evidence="2">
    <location>
        <begin position="812"/>
        <end position="902"/>
    </location>
</feature>
<evidence type="ECO:0000259" key="2">
    <source>
        <dbReference type="Pfam" id="PF08698"/>
    </source>
</evidence>
<evidence type="ECO:0000313" key="3">
    <source>
        <dbReference type="EMBL" id="MBW0490558.1"/>
    </source>
</evidence>
<dbReference type="OrthoDB" id="427886at2759"/>
<proteinExistence type="predicted"/>
<gene>
    <name evidence="3" type="ORF">O181_030273</name>
</gene>
<feature type="compositionally biased region" description="Polar residues" evidence="1">
    <location>
        <begin position="473"/>
        <end position="502"/>
    </location>
</feature>
<feature type="compositionally biased region" description="Basic residues" evidence="1">
    <location>
        <begin position="36"/>
        <end position="51"/>
    </location>
</feature>
<evidence type="ECO:0000256" key="1">
    <source>
        <dbReference type="SAM" id="MobiDB-lite"/>
    </source>
</evidence>
<feature type="region of interest" description="Disordered" evidence="1">
    <location>
        <begin position="777"/>
        <end position="817"/>
    </location>
</feature>
<feature type="compositionally biased region" description="Polar residues" evidence="1">
    <location>
        <begin position="452"/>
        <end position="462"/>
    </location>
</feature>
<dbReference type="Proteomes" id="UP000765509">
    <property type="component" value="Unassembled WGS sequence"/>
</dbReference>
<feature type="compositionally biased region" description="Basic and acidic residues" evidence="1">
    <location>
        <begin position="599"/>
        <end position="623"/>
    </location>
</feature>
<accession>A0A9Q3CXF4</accession>
<feature type="compositionally biased region" description="Polar residues" evidence="1">
    <location>
        <begin position="698"/>
        <end position="712"/>
    </location>
</feature>
<feature type="compositionally biased region" description="Polar residues" evidence="1">
    <location>
        <begin position="582"/>
        <end position="597"/>
    </location>
</feature>
<dbReference type="InterPro" id="IPR014810">
    <property type="entry name" value="Fcf2_C"/>
</dbReference>
<feature type="compositionally biased region" description="Basic residues" evidence="1">
    <location>
        <begin position="305"/>
        <end position="318"/>
    </location>
</feature>
<dbReference type="AlphaFoldDB" id="A0A9Q3CXF4"/>
<feature type="compositionally biased region" description="Polar residues" evidence="1">
    <location>
        <begin position="280"/>
        <end position="304"/>
    </location>
</feature>
<feature type="compositionally biased region" description="Low complexity" evidence="1">
    <location>
        <begin position="643"/>
        <end position="659"/>
    </location>
</feature>
<feature type="compositionally biased region" description="Polar residues" evidence="1">
    <location>
        <begin position="319"/>
        <end position="386"/>
    </location>
</feature>
<organism evidence="3 4">
    <name type="scientific">Austropuccinia psidii MF-1</name>
    <dbReference type="NCBI Taxonomy" id="1389203"/>
    <lineage>
        <taxon>Eukaryota</taxon>
        <taxon>Fungi</taxon>
        <taxon>Dikarya</taxon>
        <taxon>Basidiomycota</taxon>
        <taxon>Pucciniomycotina</taxon>
        <taxon>Pucciniomycetes</taxon>
        <taxon>Pucciniales</taxon>
        <taxon>Sphaerophragmiaceae</taxon>
        <taxon>Austropuccinia</taxon>
    </lineage>
</organism>
<dbReference type="EMBL" id="AVOT02010639">
    <property type="protein sequence ID" value="MBW0490558.1"/>
    <property type="molecule type" value="Genomic_DNA"/>
</dbReference>